<feature type="transmembrane region" description="Helical" evidence="2">
    <location>
        <begin position="243"/>
        <end position="269"/>
    </location>
</feature>
<organism evidence="4 5">
    <name type="scientific">Sphaerisporangium corydalis</name>
    <dbReference type="NCBI Taxonomy" id="1441875"/>
    <lineage>
        <taxon>Bacteria</taxon>
        <taxon>Bacillati</taxon>
        <taxon>Actinomycetota</taxon>
        <taxon>Actinomycetes</taxon>
        <taxon>Streptosporangiales</taxon>
        <taxon>Streptosporangiaceae</taxon>
        <taxon>Sphaerisporangium</taxon>
    </lineage>
</organism>
<reference evidence="5" key="1">
    <citation type="journal article" date="2019" name="Int. J. Syst. Evol. Microbiol.">
        <title>The Global Catalogue of Microorganisms (GCM) 10K type strain sequencing project: providing services to taxonomists for standard genome sequencing and annotation.</title>
        <authorList>
            <consortium name="The Broad Institute Genomics Platform"/>
            <consortium name="The Broad Institute Genome Sequencing Center for Infectious Disease"/>
            <person name="Wu L."/>
            <person name="Ma J."/>
        </authorList>
    </citation>
    <scope>NUCLEOTIDE SEQUENCE [LARGE SCALE GENOMIC DNA]</scope>
    <source>
        <strain evidence="5">CCUG 49560</strain>
    </source>
</reference>
<dbReference type="Pfam" id="PF25231">
    <property type="entry name" value="DUF7847"/>
    <property type="match status" value="1"/>
</dbReference>
<feature type="transmembrane region" description="Helical" evidence="2">
    <location>
        <begin position="185"/>
        <end position="211"/>
    </location>
</feature>
<sequence length="458" mass="46660">MSDGHGATPSTPPGWAENQPPPYPGQGGTPWASPGGTAQPAGQPPSDDVPAGQPAPPQGQPAFSPPGQAPPPPYGNAPPPPGQAPGWPPYGPPPQGGPAYGHAYGYRPPPQAMRPGIIPLRPLGLGDILDGTIKLIRSNPKATLGLSAIAAALGTLPVAIGQAVYYRSLGPLLANPASLESGADVPLGGLFAQFGGALVSLIMQFFLVTLLTGILTRVLGRAVFGGRITIGEAWRLTRSRLPALLGLAFLTGLVALLPLVLAVAIVVGLDLAGASVGAVLVAALVLGLAYIAYALFVSTRFALAAASVVLEGLGVVDAMRRSWRLVGGDFWRVLGILLLTQVLAAFLGGVLSVPVTIVSLVVSFGGQGSLTATVVTTILFTVGGIISSMITYPIQAGVNGLLYTDRRMRAEAFDLVLQTAAIDQQRLGWVTATADDLWHPSHAAGTTGPRPTGAPGAP</sequence>
<dbReference type="InterPro" id="IPR057169">
    <property type="entry name" value="DUF7847"/>
</dbReference>
<proteinExistence type="predicted"/>
<dbReference type="RefSeq" id="WP_262850505.1">
    <property type="nucleotide sequence ID" value="NZ_JANZYP010000108.1"/>
</dbReference>
<feature type="transmembrane region" description="Helical" evidence="2">
    <location>
        <begin position="331"/>
        <end position="364"/>
    </location>
</feature>
<dbReference type="PANTHER" id="PTHR33133">
    <property type="entry name" value="OS08G0107100 PROTEIN-RELATED"/>
    <property type="match status" value="1"/>
</dbReference>
<keyword evidence="2" id="KW-0812">Transmembrane</keyword>
<comment type="caution">
    <text evidence="4">The sequence shown here is derived from an EMBL/GenBank/DDBJ whole genome shotgun (WGS) entry which is preliminary data.</text>
</comment>
<dbReference type="PANTHER" id="PTHR33133:SF1">
    <property type="entry name" value="EXPRESSED PROTEIN-RELATED"/>
    <property type="match status" value="1"/>
</dbReference>
<feature type="region of interest" description="Disordered" evidence="1">
    <location>
        <begin position="1"/>
        <end position="106"/>
    </location>
</feature>
<feature type="domain" description="DUF7847" evidence="3">
    <location>
        <begin position="126"/>
        <end position="392"/>
    </location>
</feature>
<evidence type="ECO:0000256" key="2">
    <source>
        <dbReference type="SAM" id="Phobius"/>
    </source>
</evidence>
<keyword evidence="5" id="KW-1185">Reference proteome</keyword>
<feature type="compositionally biased region" description="Pro residues" evidence="1">
    <location>
        <begin position="53"/>
        <end position="96"/>
    </location>
</feature>
<accession>A0ABV9EAB9</accession>
<keyword evidence="2" id="KW-0472">Membrane</keyword>
<evidence type="ECO:0000313" key="5">
    <source>
        <dbReference type="Proteomes" id="UP001595891"/>
    </source>
</evidence>
<protein>
    <recommendedName>
        <fullName evidence="3">DUF7847 domain-containing protein</fullName>
    </recommendedName>
</protein>
<dbReference type="EMBL" id="JBHSFN010000005">
    <property type="protein sequence ID" value="MFC4586466.1"/>
    <property type="molecule type" value="Genomic_DNA"/>
</dbReference>
<evidence type="ECO:0000259" key="3">
    <source>
        <dbReference type="Pfam" id="PF25231"/>
    </source>
</evidence>
<evidence type="ECO:0000256" key="1">
    <source>
        <dbReference type="SAM" id="MobiDB-lite"/>
    </source>
</evidence>
<feature type="transmembrane region" description="Helical" evidence="2">
    <location>
        <begin position="276"/>
        <end position="295"/>
    </location>
</feature>
<feature type="compositionally biased region" description="Low complexity" evidence="1">
    <location>
        <begin position="29"/>
        <end position="52"/>
    </location>
</feature>
<evidence type="ECO:0000313" key="4">
    <source>
        <dbReference type="EMBL" id="MFC4586466.1"/>
    </source>
</evidence>
<name>A0ABV9EAB9_9ACTN</name>
<feature type="transmembrane region" description="Helical" evidence="2">
    <location>
        <begin position="370"/>
        <end position="392"/>
    </location>
</feature>
<keyword evidence="2" id="KW-1133">Transmembrane helix</keyword>
<dbReference type="Proteomes" id="UP001595891">
    <property type="component" value="Unassembled WGS sequence"/>
</dbReference>
<gene>
    <name evidence="4" type="ORF">ACFO8L_10305</name>
</gene>
<feature type="transmembrane region" description="Helical" evidence="2">
    <location>
        <begin position="144"/>
        <end position="165"/>
    </location>
</feature>